<evidence type="ECO:0000256" key="2">
    <source>
        <dbReference type="ARBA" id="ARBA00004141"/>
    </source>
</evidence>
<dbReference type="EMBL" id="NHRJ02000011">
    <property type="protein sequence ID" value="PZE19998.1"/>
    <property type="molecule type" value="Genomic_DNA"/>
</dbReference>
<dbReference type="GO" id="GO:0046872">
    <property type="term" value="F:metal ion binding"/>
    <property type="evidence" value="ECO:0007669"/>
    <property type="project" value="UniProtKB-KW"/>
</dbReference>
<keyword evidence="4 14" id="KW-0645">Protease</keyword>
<organism evidence="14 15">
    <name type="scientific">Paenibacillus xerothermodurans</name>
    <dbReference type="NCBI Taxonomy" id="1977292"/>
    <lineage>
        <taxon>Bacteria</taxon>
        <taxon>Bacillati</taxon>
        <taxon>Bacillota</taxon>
        <taxon>Bacilli</taxon>
        <taxon>Bacillales</taxon>
        <taxon>Paenibacillaceae</taxon>
        <taxon>Paenibacillus</taxon>
    </lineage>
</organism>
<feature type="transmembrane region" description="Helical" evidence="12">
    <location>
        <begin position="64"/>
        <end position="82"/>
    </location>
</feature>
<comment type="similarity">
    <text evidence="3">Belongs to the peptidase M50B family.</text>
</comment>
<dbReference type="GO" id="GO:0006508">
    <property type="term" value="P:proteolysis"/>
    <property type="evidence" value="ECO:0007669"/>
    <property type="project" value="UniProtKB-KW"/>
</dbReference>
<feature type="transmembrane region" description="Helical" evidence="12">
    <location>
        <begin position="6"/>
        <end position="30"/>
    </location>
</feature>
<dbReference type="OrthoDB" id="166377at2"/>
<comment type="subcellular location">
    <subcellularLocation>
        <location evidence="2">Membrane</location>
        <topology evidence="2">Multi-pass membrane protein</topology>
    </subcellularLocation>
</comment>
<proteinExistence type="inferred from homology"/>
<feature type="transmembrane region" description="Helical" evidence="12">
    <location>
        <begin position="135"/>
        <end position="157"/>
    </location>
</feature>
<evidence type="ECO:0000256" key="1">
    <source>
        <dbReference type="ARBA" id="ARBA00001947"/>
    </source>
</evidence>
<dbReference type="PANTHER" id="PTHR39188">
    <property type="entry name" value="MEMBRANE-ASSOCIATED ZINC METALLOPROTEASE M50B"/>
    <property type="match status" value="1"/>
</dbReference>
<keyword evidence="8" id="KW-0862">Zinc</keyword>
<evidence type="ECO:0000256" key="3">
    <source>
        <dbReference type="ARBA" id="ARBA00007931"/>
    </source>
</evidence>
<keyword evidence="10" id="KW-0482">Metalloprotease</keyword>
<comment type="caution">
    <text evidence="14">The sequence shown here is derived from an EMBL/GenBank/DDBJ whole genome shotgun (WGS) entry which is preliminary data.</text>
</comment>
<comment type="cofactor">
    <cofactor evidence="1">
        <name>Zn(2+)</name>
        <dbReference type="ChEBI" id="CHEBI:29105"/>
    </cofactor>
</comment>
<reference evidence="14" key="1">
    <citation type="submission" date="2018-06" db="EMBL/GenBank/DDBJ databases">
        <title>Paenibacillus xerothermodurans sp. nov. an extremely dry heat resistant spore forming bacterium isolated from the soil of Cape Canaveral, Florida.</title>
        <authorList>
            <person name="Seuylemezian A."/>
            <person name="Kaur N."/>
            <person name="Patil P."/>
            <person name="Patil P."/>
            <person name="Mayilraj S."/>
            <person name="Vaishampayan P."/>
        </authorList>
    </citation>
    <scope>NUCLEOTIDE SEQUENCE [LARGE SCALE GENOMIC DNA]</scope>
    <source>
        <strain evidence="14">ATCC 27380</strain>
    </source>
</reference>
<dbReference type="PANTHER" id="PTHR39188:SF3">
    <property type="entry name" value="STAGE IV SPORULATION PROTEIN FB"/>
    <property type="match status" value="1"/>
</dbReference>
<keyword evidence="11 12" id="KW-0472">Membrane</keyword>
<accession>A0A2W1NYS5</accession>
<keyword evidence="15" id="KW-1185">Reference proteome</keyword>
<evidence type="ECO:0000313" key="15">
    <source>
        <dbReference type="Proteomes" id="UP000214746"/>
    </source>
</evidence>
<keyword evidence="7" id="KW-0378">Hydrolase</keyword>
<evidence type="ECO:0000256" key="4">
    <source>
        <dbReference type="ARBA" id="ARBA00022670"/>
    </source>
</evidence>
<keyword evidence="5 12" id="KW-0812">Transmembrane</keyword>
<evidence type="ECO:0000256" key="6">
    <source>
        <dbReference type="ARBA" id="ARBA00022723"/>
    </source>
</evidence>
<keyword evidence="9 12" id="KW-1133">Transmembrane helix</keyword>
<evidence type="ECO:0000256" key="7">
    <source>
        <dbReference type="ARBA" id="ARBA00022801"/>
    </source>
</evidence>
<gene>
    <name evidence="14" type="ORF">CBW46_015875</name>
</gene>
<dbReference type="Pfam" id="PF02163">
    <property type="entry name" value="Peptidase_M50"/>
    <property type="match status" value="2"/>
</dbReference>
<keyword evidence="6" id="KW-0479">Metal-binding</keyword>
<sequence length="273" mass="30746">MLLSIIAGYFIETATLFAIVLVHEIGHVMAAKNYGWRVKEVQLLPFGGVAVVDELGSVPVKQEIIVALAGPLQNVWMILAAYVLKWAGVISHDWATYFIEANMLIALFNLLPILPLDGGKILQSCLTLWQPYYRAIALSSALSLVCSCLLIILSLLHVLRGGIQMNLLIIGLFLLYSNWYSHKNLTYHFMRFLINRDTAVAPLIDKGTLAQPIIVNGRMKVSDIVRLFVRDKYHLVYVLDERGMIRIVLPEKPLLLSYFTESRRGCAISELFM</sequence>
<evidence type="ECO:0000256" key="5">
    <source>
        <dbReference type="ARBA" id="ARBA00022692"/>
    </source>
</evidence>
<dbReference type="Proteomes" id="UP000214746">
    <property type="component" value="Unassembled WGS sequence"/>
</dbReference>
<dbReference type="GO" id="GO:0008237">
    <property type="term" value="F:metallopeptidase activity"/>
    <property type="evidence" value="ECO:0007669"/>
    <property type="project" value="UniProtKB-KW"/>
</dbReference>
<feature type="domain" description="Peptidase M50" evidence="13">
    <location>
        <begin position="97"/>
        <end position="130"/>
    </location>
</feature>
<feature type="transmembrane region" description="Helical" evidence="12">
    <location>
        <begin position="94"/>
        <end position="114"/>
    </location>
</feature>
<feature type="transmembrane region" description="Helical" evidence="12">
    <location>
        <begin position="163"/>
        <end position="181"/>
    </location>
</feature>
<evidence type="ECO:0000313" key="14">
    <source>
        <dbReference type="EMBL" id="PZE19998.1"/>
    </source>
</evidence>
<dbReference type="GO" id="GO:0016020">
    <property type="term" value="C:membrane"/>
    <property type="evidence" value="ECO:0007669"/>
    <property type="project" value="UniProtKB-SubCell"/>
</dbReference>
<evidence type="ECO:0000256" key="12">
    <source>
        <dbReference type="SAM" id="Phobius"/>
    </source>
</evidence>
<evidence type="ECO:0000256" key="11">
    <source>
        <dbReference type="ARBA" id="ARBA00023136"/>
    </source>
</evidence>
<evidence type="ECO:0000256" key="9">
    <source>
        <dbReference type="ARBA" id="ARBA00022989"/>
    </source>
</evidence>
<feature type="domain" description="Peptidase M50" evidence="13">
    <location>
        <begin position="14"/>
        <end position="84"/>
    </location>
</feature>
<evidence type="ECO:0000259" key="13">
    <source>
        <dbReference type="Pfam" id="PF02163"/>
    </source>
</evidence>
<name>A0A2W1NYS5_PAEXE</name>
<evidence type="ECO:0000256" key="10">
    <source>
        <dbReference type="ARBA" id="ARBA00023049"/>
    </source>
</evidence>
<dbReference type="AlphaFoldDB" id="A0A2W1NYS5"/>
<dbReference type="InterPro" id="IPR008915">
    <property type="entry name" value="Peptidase_M50"/>
</dbReference>
<evidence type="ECO:0000256" key="8">
    <source>
        <dbReference type="ARBA" id="ARBA00022833"/>
    </source>
</evidence>
<dbReference type="CDD" id="cd06161">
    <property type="entry name" value="S2P-M50_SpoIVFB"/>
    <property type="match status" value="1"/>
</dbReference>
<protein>
    <submittedName>
        <fullName evidence="14">Zn-dependent protease</fullName>
    </submittedName>
</protein>